<dbReference type="Pfam" id="PF13018">
    <property type="entry name" value="ESPR"/>
    <property type="match status" value="1"/>
</dbReference>
<keyword evidence="2" id="KW-0800">Toxin</keyword>
<dbReference type="GO" id="GO:0003824">
    <property type="term" value="F:catalytic activity"/>
    <property type="evidence" value="ECO:0007669"/>
    <property type="project" value="UniProtKB-ARBA"/>
</dbReference>
<feature type="region of interest" description="Disordered" evidence="7">
    <location>
        <begin position="2125"/>
        <end position="2162"/>
    </location>
</feature>
<feature type="region of interest" description="Disordered" evidence="7">
    <location>
        <begin position="3121"/>
        <end position="3140"/>
    </location>
</feature>
<keyword evidence="4" id="KW-0843">Virulence</keyword>
<dbReference type="NCBIfam" id="TIGR01731">
    <property type="entry name" value="fil_hemag_20aa"/>
    <property type="match status" value="28"/>
</dbReference>
<evidence type="ECO:0000256" key="2">
    <source>
        <dbReference type="ARBA" id="ARBA00022656"/>
    </source>
</evidence>
<dbReference type="InterPro" id="IPR025157">
    <property type="entry name" value="Hemagglutinin_rpt"/>
</dbReference>
<comment type="similarity">
    <text evidence="5">In the N-terminal section; belongs to the CdiA toxin family.</text>
</comment>
<feature type="region of interest" description="Disordered" evidence="7">
    <location>
        <begin position="468"/>
        <end position="521"/>
    </location>
</feature>
<evidence type="ECO:0000256" key="1">
    <source>
        <dbReference type="ARBA" id="ARBA00004219"/>
    </source>
</evidence>
<dbReference type="Pfam" id="PF05860">
    <property type="entry name" value="TPS"/>
    <property type="match status" value="1"/>
</dbReference>
<feature type="coiled-coil region" evidence="6">
    <location>
        <begin position="3495"/>
        <end position="3534"/>
    </location>
</feature>
<keyword evidence="3" id="KW-1266">Target cell cytoplasm</keyword>
<dbReference type="Proteomes" id="UP000653156">
    <property type="component" value="Chromosome"/>
</dbReference>
<sequence>MNKTLYKVIFNKKRGCMVAVAENTLREGKSNADSTAGSVHLDGRHALSGSLNPTSPTTRLGILGFSLLLAAGAALITAPAAHAAGIAADKAAPGNQQPTILQSANGTPQVNIQTPSAGGVSINQYRQFDVDQKGAILNNSRNNTQTQIGGWIQGNPWLAGGEAKIIVNQINSSNPSLLNGYIEVAGRRAEVIMANPAGIQVNGGGFINAAGVTLTTGRPVISNGHLEGFRVRSGNVGVSGKGLDTSGADYTRILAQAAQINAGIWAKELNVITGSNDIDAAGQHTPAAADAAANTPKNPPTPGASATPAVAIDTGSLGGMYAQKITLISTDKGVGVNNAGQIFAAAGGITLSADGKIGNSGQLVAADKAAVGTADNAAVHLSGHRLDNSGSISAQGKAHIDSQSLNNSGLIASANELNIRNQSLSNSGQLNGARLDVVSGSLSNSGHISQTGLQNLAINAGQVDNRNQGLMGYTPADAGDNNIGGGTGNSGSNPGSGNTTPPSSASGGGSTTTAPTPATPITLADGQITVSGSLLNDKGQITANGETNLNVKNDLRNQGTVTVGSLQSTGNQLDNSNGKIEATRLQSNTHLFANHSGEINIRERAHIQSQILDNIQGKLIAGDMINIDTGTGNNQDGKIESTTAININSQESWHNHAGTIAANQAIILNSNGLNNQYGSIVSNKDYVLLNAGHNALDNQHGVIQAAKNITSQSIGVQNQYGTIHGQNTVINAGSKNIANLDGKLLSQENLLITGGALDNTRGHIVANRDMVLDTQNQKLNNTTGKMASGQNLLLQSGTLVNQNGSVIVAQKADINTAGQDIDNSNTQKNGGIHAEYLHIQSGNLNNQAGAISSRKTNIYAQNTINDKGQISATEQLDLSMQDIQNQAGSIQSNKILNLNAGKLDNHAGTIRAETADLKTKDLINTANKNLKDAGIQAATLSINTGTLDNSEGQIISNHHLPLTVRQALINTQGLIASGGGLDIGSDASMLPTINNDSGQLHAAGNMSLSGKTLNNNGAILSNGSVTAKIQHQLQNSGLISAQTAVQIQSPNVLNNGRINTAGKLVAKADNWINNQGRVEADAIVLDSTQLDNRNGTLQQNGQGNLTIHIGNGLNNRQGILGAAQTGSALTTNNGSISNNTNGASTAPATTAPNVKTYPAEAATPSSITYASAAPINGHIKVGKELDNQQGRITANGLTDLYGKGDVDNAEGTLTLGQLKWLDANLFDNHSGKIQTQESQVSAQDVNNTQGVWMAQQQLAIQTVNTLTNTGGKLIGGNDITLAAIDLNNQNGQIATTKSLQANIKGNLDNQQGNISANQSLTLTALNLNNTAGELGSANSSVSIYTADKIQNQHGIVSAAQQLKIKGQSLLNQSGTLSGRDVNVDITKQALDNTHGKILSATNLVLNTVGLDNQSGNIHANDLLAINTHKQRLNNRYGNISTTGTLDINGGELNNEKGLIQGNNALTINTHKQTLNNQSTKDKGLLTQGKLDIQTGVLHNQDGSILSGQSARIAGATLNNQSGQLQAAETLILQISGDVLNQSGTILAGKTLSVHAANIKNRQTDVTGHGLQGEQVQISANNIDNQQGRIAANKNTVLMLTGELNNQQGKITAVDTLAITGTATGESAAAVNNQAGELTAGMQLNLYTDKLINTAGNIKSLGHLESLVGSDYTEQGTIAAEGNTNIQITGTLNNEGHLQAGQKLSISAQNLNNASQGKINATDTQIKITQQLNNRGLIDGNSTYLQAQTIHNLGEKAKIYGDLLAISANTVINDTENGKAGTIAARQRLDMGVTTLTNREQALIFSGGDLAIGGSLDHQNHATGKADNINNNSATIESLGNMYLATRELHNTNEHFKTELVEKQRERHVEYEANGRNERLTDGTQAELGWGVFNDEIDKLRTPDGHVHEDWHRYDYWRTTKQTEVTETAPAKIIAGGGLKIDAHELWNTDSQIIAGGKLTVNIEKDKLHNQEILGTKIVQDLGCAMEKPDGSGCYTIREARAAGLNVDKGRWSSGSTPGLHWHWRDRQKGRDNTGHKRDNYAPAPEISNSLSLGSFAYEEYTAVNSETQVDKRQGLRITADVVADIATVAPEKAVAAKINTGKTTQLEVNTTDTEKTTATTQAEQYQANTQGTTSTQQAQQNDAVNGSDVVVRTGTPNTRLPGSSLFALNAESGTYLIESDPQFTQYRQWLGSNYMLNALKLDPNNMHKRLGDGYYEQRLLNEQIAQLTGRRYLDGYSNDEAQFKALMDSGISAARTMHLTPGVALTAEQVARLTSDIVWLVEQNVTLPDGSVRQALVPQVYVRVQAGDIHGNGALLSGSITELNVAGTLNNSGTVAGREALRIGADTVDNINGRISSNKLIVDAKQDINNTGGMIDAANSLLLQAGRDINHTSTTHSSENSQGSVTNLNRIAGVYITGPENGALVLAAGRDVRLTAAAIGNMSADGQTTIQANRDLKLDTVSTARHQENHLDANNHIIRANSADVGSNIQTRGQLTMLAGNNIEAASANVGSQNTLKVAAGNDILIGAGQQSLLIDDASKHTGRTGGGRKQVNISNIRITENTAQGSSFNANDVQMAAGNNLHITGSNVLAQQSNRISAGNNITIEAAGNQHSQHRYDEEKRSGLTGSLKDGVASVGYSKSSHSLQQDSSGQSLTLSQVGSINGDTTIVSANRLTATAARLGAGQDLTLQGKEVNLDAGYISGGSQTEQQSKQSGLSIGITYDPFTAAKTAYDKSMAGNQNSGSVIGKTFSHGIAVGKAGMAATTPIVVAGGRSRSSSEQNSSHSQAVVSELAAGGNLNIIATEGKIRSQGAQISAEGDALLSARDNITLEFARDSQSQSAQSRRSGFAIDNRDHIMPVGTFKDSGSGQGALDKTTGSLLSVGGAAVLQSSQGDINVLGSTIVSQNDLTLNAKRNINIFATQDSRHISETQVSSGIGSVQISDTEYFSGWMKNTKNSHSNQVEQVKSQIGSLSGDVRIQAGGNYTQQVADINAGQNISIDAQRIDILADHNRGNSHQSERDIKIGTFAKVSSPLIDLVNATEGVVKSKADDRTRALQGMAAGAQGYQLYGAAGKVADAAAHNAQVAAAALQNGVAVDPKDLQQGAVLAKAEIGVGFKTSKSQQDSRYAQSQSNALNAGGNISLTSREGDIRAQHSQIKAGDTIALNSAKDIILESGQSQQQADGKNSNAGLSVGMGVSVGAQTGVYVYGEAGWGSGKNQLDANTHSNTTLQSNKLVLNSKGDTTLKGASASANRIDADIGGKLHIESLQDQVDQSSSQTGAGVRVQVSFGTAWEASGNFSSDKTSGSLSAVNQQSGLFAGDGGYHINADSVHLKGGAIASTAAKEHNQLTTKQLSFEDIRNHSNYSASSVALAGSYGSNSPGQNTDNAAFQDTKLGKAFANSAGDGGFNYSPSLPQQTSGNDSSTTRATLSAGNLTIGGKATTVEALGIHSDPASAHRQLAELPDLQAVLAQQKTVAQATATIAGAARTFSSDRVKAAERAKAEAQTQLQAAEKSNDLSQIETAKQQYQQAEQAAKDWGIGGGNSRALSAVTTAITGALGGQNGLQVASNTLAPYAAATIGNTFGHNGSDPNQAAQLLSHAILGATLAYVNGGNASSGAVAAVGSEAAAIYLTQTLYKDQATDENGVFDPNRLPEKDKEHIRNLTAAIGAVAGGIAGDSGINAQIAGVVGQNAVENNYYLTPNALKKSPEQVRKDYAVLKDSVKNECSPGGRVTECRQGVERIITFAKDARFTQNYGDLQQESMRYLSDNPQLVADYLIAQSNKLNREDNSPLNRYVIPGAEVVGGVTGMVVSVKGGAAACAGSFGFGCAAAAVGVYTSADHVITGGSNFGKKASEQNPTITVQGLKQLGLSEQAANYVQFAIDTVSVGKAGISVPAKVVKPNYASGSAKNMGKTFSQATSGDVININPADLRWTQRTAGGNGRADVLRESIKSQGYAGDPIDIVKTVDGAVTLDHTRAAIALEQGIKNIPARVHLPSDPLPPEMIKNKRFGNSKTWGEAASYRAGKQNPALPSTGTKIPPKLPSSKQ</sequence>
<feature type="compositionally biased region" description="Basic and acidic residues" evidence="7">
    <location>
        <begin position="2022"/>
        <end position="2039"/>
    </location>
</feature>
<comment type="subcellular location">
    <subcellularLocation>
        <location evidence="1">Target cell</location>
        <location evidence="1">Target cell cytoplasm</location>
    </subcellularLocation>
</comment>
<dbReference type="Pfam" id="PF13332">
    <property type="entry name" value="Fil_haemagg_2"/>
    <property type="match status" value="4"/>
</dbReference>
<evidence type="ECO:0000256" key="3">
    <source>
        <dbReference type="ARBA" id="ARBA00022913"/>
    </source>
</evidence>
<organism evidence="9 10">
    <name type="scientific">Paralysiella testudinis</name>
    <dbReference type="NCBI Taxonomy" id="2809020"/>
    <lineage>
        <taxon>Bacteria</taxon>
        <taxon>Pseudomonadati</taxon>
        <taxon>Pseudomonadota</taxon>
        <taxon>Betaproteobacteria</taxon>
        <taxon>Neisseriales</taxon>
        <taxon>Neisseriaceae</taxon>
        <taxon>Paralysiella</taxon>
    </lineage>
</organism>
<evidence type="ECO:0000256" key="5">
    <source>
        <dbReference type="ARBA" id="ARBA00024043"/>
    </source>
</evidence>
<feature type="region of interest" description="Disordered" evidence="7">
    <location>
        <begin position="3407"/>
        <end position="3427"/>
    </location>
</feature>
<name>A0A892ZG62_9NEIS</name>
<feature type="domain" description="Filamentous haemagglutinin FhaB/tRNA nuclease CdiA-like TPS" evidence="8">
    <location>
        <begin position="104"/>
        <end position="224"/>
    </location>
</feature>
<feature type="region of interest" description="Disordered" evidence="7">
    <location>
        <begin position="4001"/>
        <end position="4048"/>
    </location>
</feature>
<reference evidence="9" key="1">
    <citation type="submission" date="2021-02" db="EMBL/GenBank/DDBJ databases">
        <title>Neisseriaceae sp. 26B isolated from the cloaca of a Common Toad-headed Turtle (Mesoclemmys nasuta).</title>
        <authorList>
            <person name="Spergser J."/>
            <person name="Busse H.-J."/>
        </authorList>
    </citation>
    <scope>NUCLEOTIDE SEQUENCE</scope>
    <source>
        <strain evidence="9">26B</strain>
    </source>
</reference>
<protein>
    <submittedName>
        <fullName evidence="9">Hemagglutinin repeat-containing protein</fullName>
    </submittedName>
</protein>
<feature type="compositionally biased region" description="Low complexity" evidence="7">
    <location>
        <begin position="490"/>
        <end position="521"/>
    </location>
</feature>
<dbReference type="SUPFAM" id="SSF51126">
    <property type="entry name" value="Pectin lyase-like"/>
    <property type="match status" value="1"/>
</dbReference>
<evidence type="ECO:0000313" key="9">
    <source>
        <dbReference type="EMBL" id="QRQ80837.1"/>
    </source>
</evidence>
<evidence type="ECO:0000256" key="7">
    <source>
        <dbReference type="SAM" id="MobiDB-lite"/>
    </source>
</evidence>
<dbReference type="InterPro" id="IPR006914">
    <property type="entry name" value="VENN_dom"/>
</dbReference>
<proteinExistence type="inferred from homology"/>
<evidence type="ECO:0000259" key="8">
    <source>
        <dbReference type="SMART" id="SM00912"/>
    </source>
</evidence>
<dbReference type="InterPro" id="IPR012334">
    <property type="entry name" value="Pectin_lyas_fold"/>
</dbReference>
<dbReference type="Gene3D" id="2.160.20.10">
    <property type="entry name" value="Single-stranded right-handed beta-helix, Pectin lyase-like"/>
    <property type="match status" value="1"/>
</dbReference>
<dbReference type="EMBL" id="CP069798">
    <property type="protein sequence ID" value="QRQ80837.1"/>
    <property type="molecule type" value="Genomic_DNA"/>
</dbReference>
<feature type="compositionally biased region" description="Polar residues" evidence="7">
    <location>
        <begin position="3410"/>
        <end position="3427"/>
    </location>
</feature>
<dbReference type="GO" id="GO:0090729">
    <property type="term" value="F:toxin activity"/>
    <property type="evidence" value="ECO:0007669"/>
    <property type="project" value="UniProtKB-KW"/>
</dbReference>
<feature type="compositionally biased region" description="Low complexity" evidence="7">
    <location>
        <begin position="285"/>
        <end position="296"/>
    </location>
</feature>
<dbReference type="Pfam" id="PF04829">
    <property type="entry name" value="PT-VENN"/>
    <property type="match status" value="1"/>
</dbReference>
<evidence type="ECO:0000256" key="4">
    <source>
        <dbReference type="ARBA" id="ARBA00023026"/>
    </source>
</evidence>
<dbReference type="InterPro" id="IPR010069">
    <property type="entry name" value="CdiA_FHA1_rpt"/>
</dbReference>
<gene>
    <name evidence="9" type="ORF">JQU52_08735</name>
</gene>
<feature type="compositionally biased region" description="Low complexity" evidence="7">
    <location>
        <begin position="1131"/>
        <end position="1146"/>
    </location>
</feature>
<dbReference type="NCBIfam" id="TIGR01901">
    <property type="entry name" value="adhes_NPXG"/>
    <property type="match status" value="1"/>
</dbReference>
<dbReference type="InterPro" id="IPR024973">
    <property type="entry name" value="ESPR"/>
</dbReference>
<feature type="region of interest" description="Disordered" evidence="7">
    <location>
        <begin position="285"/>
        <end position="308"/>
    </location>
</feature>
<dbReference type="InterPro" id="IPR011050">
    <property type="entry name" value="Pectin_lyase_fold/virulence"/>
</dbReference>
<accession>A0A892ZG62</accession>
<feature type="region of interest" description="Disordered" evidence="7">
    <location>
        <begin position="2015"/>
        <end position="2040"/>
    </location>
</feature>
<evidence type="ECO:0000313" key="10">
    <source>
        <dbReference type="Proteomes" id="UP000653156"/>
    </source>
</evidence>
<dbReference type="SMART" id="SM00912">
    <property type="entry name" value="Haemagg_act"/>
    <property type="match status" value="1"/>
</dbReference>
<keyword evidence="6" id="KW-0175">Coiled coil</keyword>
<keyword evidence="10" id="KW-1185">Reference proteome</keyword>
<evidence type="ECO:0000256" key="6">
    <source>
        <dbReference type="SAM" id="Coils"/>
    </source>
</evidence>
<dbReference type="InterPro" id="IPR008638">
    <property type="entry name" value="FhaB/CdiA-like_TPS"/>
</dbReference>
<feature type="region of interest" description="Disordered" evidence="7">
    <location>
        <begin position="1131"/>
        <end position="1151"/>
    </location>
</feature>
<dbReference type="KEGG" id="ptes:JQU52_08735"/>
<feature type="compositionally biased region" description="Low complexity" evidence="7">
    <location>
        <begin position="2125"/>
        <end position="2141"/>
    </location>
</feature>